<dbReference type="InParanoid" id="A0A152A6S7"/>
<evidence type="ECO:0000313" key="1">
    <source>
        <dbReference type="EMBL" id="KYR01896.1"/>
    </source>
</evidence>
<keyword evidence="2" id="KW-1185">Reference proteome</keyword>
<gene>
    <name evidence="1" type="ORF">DLAC_01400</name>
</gene>
<accession>A0A152A6S7</accession>
<sequence length="510" mass="59311">MILQNTIIFKIIKYLLSCKYVPNKFIIFNLGLLSKTIRSFVERNHQIEFSIRNDMNDEQAENERKHLSNPYCLFRISRLMKLITNDMSKFYEMFKDVEDLYLAYPHDFHPNLRLSSSVFPNLRYLTIYSLGGFDEPLYNCTLPSLVKFSVLIICASQLPLTSRILSSCEPTLRHLCLHFSDYKYRHSETERYTSEFTTFMSSYARNSLESLKLTREFSKKHNLLESILQNQTKSLVKLDLLKFRNEIVDSTLDCCIASTALKVLKLKISKPNLLKKLVKYLNSQPNIQKLELNYLGDINNKDVFQPFTHLKSLCVSIDENPNAICAFLNANISNTTITSLIIQNDMIATDSGSLQSLTEFLKNNSSIVKFRFVFNSCFISPETSLEISKLLSQHPTICELIIEIPNCLKYNSPKQFNQDDTLIFKELYNSKSIQNLIIIDHRHSMNTSNKTETHSTHTFSLTKTKKYQSFYYDKYNYQYETQPVNPNTNTTKIYKNNISTNITNNNINLI</sequence>
<comment type="caution">
    <text evidence="1">The sequence shown here is derived from an EMBL/GenBank/DDBJ whole genome shotgun (WGS) entry which is preliminary data.</text>
</comment>
<protein>
    <submittedName>
        <fullName evidence="1">Uncharacterized protein</fullName>
    </submittedName>
</protein>
<organism evidence="1 2">
    <name type="scientific">Tieghemostelium lacteum</name>
    <name type="common">Slime mold</name>
    <name type="synonym">Dictyostelium lacteum</name>
    <dbReference type="NCBI Taxonomy" id="361077"/>
    <lineage>
        <taxon>Eukaryota</taxon>
        <taxon>Amoebozoa</taxon>
        <taxon>Evosea</taxon>
        <taxon>Eumycetozoa</taxon>
        <taxon>Dictyostelia</taxon>
        <taxon>Dictyosteliales</taxon>
        <taxon>Raperosteliaceae</taxon>
        <taxon>Tieghemostelium</taxon>
    </lineage>
</organism>
<dbReference type="SUPFAM" id="SSF52047">
    <property type="entry name" value="RNI-like"/>
    <property type="match status" value="1"/>
</dbReference>
<dbReference type="InterPro" id="IPR032675">
    <property type="entry name" value="LRR_dom_sf"/>
</dbReference>
<name>A0A152A6S7_TIELA</name>
<dbReference type="EMBL" id="LODT01000005">
    <property type="protein sequence ID" value="KYR01896.1"/>
    <property type="molecule type" value="Genomic_DNA"/>
</dbReference>
<evidence type="ECO:0000313" key="2">
    <source>
        <dbReference type="Proteomes" id="UP000076078"/>
    </source>
</evidence>
<reference evidence="1 2" key="1">
    <citation type="submission" date="2015-12" db="EMBL/GenBank/DDBJ databases">
        <title>Dictyostelia acquired genes for synthesis and detection of signals that induce cell-type specialization by lateral gene transfer from prokaryotes.</title>
        <authorList>
            <person name="Gloeckner G."/>
            <person name="Schaap P."/>
        </authorList>
    </citation>
    <scope>NUCLEOTIDE SEQUENCE [LARGE SCALE GENOMIC DNA]</scope>
    <source>
        <strain evidence="1 2">TK</strain>
    </source>
</reference>
<dbReference type="AlphaFoldDB" id="A0A152A6S7"/>
<dbReference type="Proteomes" id="UP000076078">
    <property type="component" value="Unassembled WGS sequence"/>
</dbReference>
<dbReference type="Gene3D" id="3.80.10.10">
    <property type="entry name" value="Ribonuclease Inhibitor"/>
    <property type="match status" value="1"/>
</dbReference>
<proteinExistence type="predicted"/>